<dbReference type="KEGG" id="dru:Desru_2039"/>
<dbReference type="EMBL" id="CP002780">
    <property type="protein sequence ID" value="AEG60293.1"/>
    <property type="molecule type" value="Genomic_DNA"/>
</dbReference>
<feature type="domain" description="Putative heavy-metal chelation" evidence="1">
    <location>
        <begin position="135"/>
        <end position="216"/>
    </location>
</feature>
<dbReference type="RefSeq" id="WP_013842055.1">
    <property type="nucleotide sequence ID" value="NC_015589.1"/>
</dbReference>
<dbReference type="Pfam" id="PF04016">
    <property type="entry name" value="DUF364"/>
    <property type="match status" value="1"/>
</dbReference>
<gene>
    <name evidence="2" type="ordered locus">Desru_2039</name>
</gene>
<evidence type="ECO:0000313" key="2">
    <source>
        <dbReference type="EMBL" id="AEG60293.1"/>
    </source>
</evidence>
<proteinExistence type="predicted"/>
<dbReference type="HOGENOM" id="CLU_1136483_0_0_9"/>
<dbReference type="eggNOG" id="COG2014">
    <property type="taxonomic scope" value="Bacteria"/>
</dbReference>
<reference evidence="3" key="1">
    <citation type="submission" date="2011-05" db="EMBL/GenBank/DDBJ databases">
        <title>Complete sequence of Desulfotomaculum ruminis DSM 2154.</title>
        <authorList>
            <person name="Lucas S."/>
            <person name="Copeland A."/>
            <person name="Lapidus A."/>
            <person name="Cheng J.-F."/>
            <person name="Goodwin L."/>
            <person name="Pitluck S."/>
            <person name="Lu M."/>
            <person name="Detter J.C."/>
            <person name="Han C."/>
            <person name="Tapia R."/>
            <person name="Land M."/>
            <person name="Hauser L."/>
            <person name="Kyrpides N."/>
            <person name="Ivanova N."/>
            <person name="Mikhailova N."/>
            <person name="Pagani I."/>
            <person name="Stams A.J.M."/>
            <person name="Plugge C.M."/>
            <person name="Muyzer G."/>
            <person name="Kuever J."/>
            <person name="Parshina S.N."/>
            <person name="Ivanova A.E."/>
            <person name="Nazina T.N."/>
            <person name="Brambilla E."/>
            <person name="Spring S."/>
            <person name="Klenk H.-P."/>
            <person name="Woyke T."/>
        </authorList>
    </citation>
    <scope>NUCLEOTIDE SEQUENCE [LARGE SCALE GENOMIC DNA]</scope>
    <source>
        <strain evidence="3">ATCC 23193 / DSM 2154 / NCIB 8452 / DL</strain>
    </source>
</reference>
<dbReference type="SUPFAM" id="SSF159713">
    <property type="entry name" value="Dhaf3308-like"/>
    <property type="match status" value="1"/>
</dbReference>
<name>F6DVE0_DESRL</name>
<dbReference type="OrthoDB" id="3596at2"/>
<dbReference type="STRING" id="696281.Desru_2039"/>
<dbReference type="InterPro" id="IPR007161">
    <property type="entry name" value="DUF364"/>
</dbReference>
<keyword evidence="3" id="KW-1185">Reference proteome</keyword>
<reference evidence="2 3" key="2">
    <citation type="journal article" date="2012" name="Stand. Genomic Sci.">
        <title>Complete genome sequence of the sulfate-reducing firmicute Desulfotomaculum ruminis type strain (DL(T)).</title>
        <authorList>
            <person name="Spring S."/>
            <person name="Visser M."/>
            <person name="Lu M."/>
            <person name="Copeland A."/>
            <person name="Lapidus A."/>
            <person name="Lucas S."/>
            <person name="Cheng J.F."/>
            <person name="Han C."/>
            <person name="Tapia R."/>
            <person name="Goodwin L.A."/>
            <person name="Pitluck S."/>
            <person name="Ivanova N."/>
            <person name="Land M."/>
            <person name="Hauser L."/>
            <person name="Larimer F."/>
            <person name="Rohde M."/>
            <person name="Goker M."/>
            <person name="Detter J.C."/>
            <person name="Kyrpides N.C."/>
            <person name="Woyke T."/>
            <person name="Schaap P.J."/>
            <person name="Plugge C.M."/>
            <person name="Muyzer G."/>
            <person name="Kuever J."/>
            <person name="Pereira I.A."/>
            <person name="Parshina S.N."/>
            <person name="Bernier-Latmani R."/>
            <person name="Stams A.J."/>
            <person name="Klenk H.P."/>
        </authorList>
    </citation>
    <scope>NUCLEOTIDE SEQUENCE [LARGE SCALE GENOMIC DNA]</scope>
    <source>
        <strain evidence="3">ATCC 23193 / DSM 2154 / NCIB 8452 / DL</strain>
    </source>
</reference>
<accession>F6DVE0</accession>
<dbReference type="Proteomes" id="UP000009234">
    <property type="component" value="Chromosome"/>
</dbReference>
<dbReference type="Gene3D" id="3.40.50.11590">
    <property type="match status" value="1"/>
</dbReference>
<evidence type="ECO:0000259" key="1">
    <source>
        <dbReference type="Pfam" id="PF04016"/>
    </source>
</evidence>
<protein>
    <recommendedName>
        <fullName evidence="1">Putative heavy-metal chelation domain-containing protein</fullName>
    </recommendedName>
</protein>
<sequence length="251" mass="27873">MQKKEKPFFQQLQEIFDQIIESNHLKKVQVQVKAWPLKPEEAIGCPQRKDYVLLKGKERLVQAEIMGHKGQAFTSSLGDYAGTLEEVMNLPLDNDFHRAVYIATFNAVASYTGNTGKTLHCRNEGPGKCSMKVADFFRQTFGNPKILMLGYQPTLAEPLVKEFEVKVLDLDPDHIGKTINQVHILDGSGNTEPYIKNADVIFATGSIICNQTIEHYYNKGIPLVLYGTTGAGAAALLNLPRFCPESTEGAI</sequence>
<organism evidence="2 3">
    <name type="scientific">Desulforamulus ruminis (strain ATCC 23193 / DSM 2154 / NCIMB 8452 / DL)</name>
    <name type="common">Desulfotomaculum ruminis</name>
    <dbReference type="NCBI Taxonomy" id="696281"/>
    <lineage>
        <taxon>Bacteria</taxon>
        <taxon>Bacillati</taxon>
        <taxon>Bacillota</taxon>
        <taxon>Clostridia</taxon>
        <taxon>Eubacteriales</taxon>
        <taxon>Peptococcaceae</taxon>
        <taxon>Desulforamulus</taxon>
    </lineage>
</organism>
<dbReference type="AlphaFoldDB" id="F6DVE0"/>
<evidence type="ECO:0000313" key="3">
    <source>
        <dbReference type="Proteomes" id="UP000009234"/>
    </source>
</evidence>